<accession>A0ABP5WUE0</accession>
<evidence type="ECO:0000313" key="2">
    <source>
        <dbReference type="Proteomes" id="UP001501231"/>
    </source>
</evidence>
<proteinExistence type="predicted"/>
<sequence length="56" mass="6291">MVVPPSQRASKVAPAGKYVTYVTYLWMPLMQQSTKSDDCAPAAVQRRYIRPGDTFL</sequence>
<gene>
    <name evidence="1" type="ORF">GCM10010191_58700</name>
</gene>
<reference evidence="2" key="1">
    <citation type="journal article" date="2019" name="Int. J. Syst. Evol. Microbiol.">
        <title>The Global Catalogue of Microorganisms (GCM) 10K type strain sequencing project: providing services to taxonomists for standard genome sequencing and annotation.</title>
        <authorList>
            <consortium name="The Broad Institute Genomics Platform"/>
            <consortium name="The Broad Institute Genome Sequencing Center for Infectious Disease"/>
            <person name="Wu L."/>
            <person name="Ma J."/>
        </authorList>
    </citation>
    <scope>NUCLEOTIDE SEQUENCE [LARGE SCALE GENOMIC DNA]</scope>
    <source>
        <strain evidence="2">JCM 3325</strain>
    </source>
</reference>
<protein>
    <submittedName>
        <fullName evidence="1">Uncharacterized protein</fullName>
    </submittedName>
</protein>
<dbReference type="EMBL" id="BAAARW010000020">
    <property type="protein sequence ID" value="GAA2436139.1"/>
    <property type="molecule type" value="Genomic_DNA"/>
</dbReference>
<name>A0ABP5WUE0_9ACTN</name>
<keyword evidence="2" id="KW-1185">Reference proteome</keyword>
<organism evidence="1 2">
    <name type="scientific">Actinomadura vinacea</name>
    <dbReference type="NCBI Taxonomy" id="115336"/>
    <lineage>
        <taxon>Bacteria</taxon>
        <taxon>Bacillati</taxon>
        <taxon>Actinomycetota</taxon>
        <taxon>Actinomycetes</taxon>
        <taxon>Streptosporangiales</taxon>
        <taxon>Thermomonosporaceae</taxon>
        <taxon>Actinomadura</taxon>
    </lineage>
</organism>
<evidence type="ECO:0000313" key="1">
    <source>
        <dbReference type="EMBL" id="GAA2436139.1"/>
    </source>
</evidence>
<comment type="caution">
    <text evidence="1">The sequence shown here is derived from an EMBL/GenBank/DDBJ whole genome shotgun (WGS) entry which is preliminary data.</text>
</comment>
<dbReference type="Proteomes" id="UP001501231">
    <property type="component" value="Unassembled WGS sequence"/>
</dbReference>